<reference evidence="9" key="1">
    <citation type="submission" date="2016-10" db="EMBL/GenBank/DDBJ databases">
        <title>Sequence of Gallionella enrichment culture.</title>
        <authorList>
            <person name="Poehlein A."/>
            <person name="Muehling M."/>
            <person name="Daniel R."/>
        </authorList>
    </citation>
    <scope>NUCLEOTIDE SEQUENCE</scope>
</reference>
<dbReference type="PROSITE" id="PS50968">
    <property type="entry name" value="BIOTINYL_LIPOYL"/>
    <property type="match status" value="1"/>
</dbReference>
<evidence type="ECO:0000256" key="1">
    <source>
        <dbReference type="ARBA" id="ARBA00005194"/>
    </source>
</evidence>
<dbReference type="FunFam" id="2.40.50.100:FF:000003">
    <property type="entry name" value="Acetyl-CoA carboxylase biotin carboxyl carrier protein"/>
    <property type="match status" value="1"/>
</dbReference>
<keyword evidence="4" id="KW-0276">Fatty acid metabolism</keyword>
<dbReference type="AlphaFoldDB" id="A0A1J5PM38"/>
<dbReference type="SUPFAM" id="SSF51230">
    <property type="entry name" value="Single hybrid motif"/>
    <property type="match status" value="1"/>
</dbReference>
<evidence type="ECO:0000256" key="6">
    <source>
        <dbReference type="ARBA" id="ARBA00023160"/>
    </source>
</evidence>
<dbReference type="NCBIfam" id="TIGR00531">
    <property type="entry name" value="BCCP"/>
    <property type="match status" value="1"/>
</dbReference>
<dbReference type="Gene3D" id="2.40.50.100">
    <property type="match status" value="1"/>
</dbReference>
<evidence type="ECO:0000256" key="5">
    <source>
        <dbReference type="ARBA" id="ARBA00023098"/>
    </source>
</evidence>
<organism evidence="9">
    <name type="scientific">mine drainage metagenome</name>
    <dbReference type="NCBI Taxonomy" id="410659"/>
    <lineage>
        <taxon>unclassified sequences</taxon>
        <taxon>metagenomes</taxon>
        <taxon>ecological metagenomes</taxon>
    </lineage>
</organism>
<comment type="pathway">
    <text evidence="1">Lipid metabolism; fatty acid biosynthesis.</text>
</comment>
<gene>
    <name evidence="9" type="primary">accB_14</name>
    <name evidence="9" type="ORF">GALL_465140</name>
</gene>
<evidence type="ECO:0000313" key="9">
    <source>
        <dbReference type="EMBL" id="OIQ71864.1"/>
    </source>
</evidence>
<dbReference type="PANTHER" id="PTHR45266:SF3">
    <property type="entry name" value="OXALOACETATE DECARBOXYLASE ALPHA CHAIN"/>
    <property type="match status" value="1"/>
</dbReference>
<dbReference type="PROSITE" id="PS00188">
    <property type="entry name" value="BIOTIN"/>
    <property type="match status" value="1"/>
</dbReference>
<keyword evidence="5" id="KW-0443">Lipid metabolism</keyword>
<evidence type="ECO:0000256" key="2">
    <source>
        <dbReference type="ARBA" id="ARBA00017562"/>
    </source>
</evidence>
<dbReference type="InterPro" id="IPR011053">
    <property type="entry name" value="Single_hybrid_motif"/>
</dbReference>
<keyword evidence="7" id="KW-0092">Biotin</keyword>
<dbReference type="GO" id="GO:0009317">
    <property type="term" value="C:acetyl-CoA carboxylase complex"/>
    <property type="evidence" value="ECO:0007669"/>
    <property type="project" value="InterPro"/>
</dbReference>
<proteinExistence type="predicted"/>
<dbReference type="GO" id="GO:0006633">
    <property type="term" value="P:fatty acid biosynthetic process"/>
    <property type="evidence" value="ECO:0007669"/>
    <property type="project" value="UniProtKB-UniPathway"/>
</dbReference>
<evidence type="ECO:0000256" key="4">
    <source>
        <dbReference type="ARBA" id="ARBA00022832"/>
    </source>
</evidence>
<name>A0A1J5PM38_9ZZZZ</name>
<accession>A0A1J5PM38</accession>
<dbReference type="UniPathway" id="UPA00094"/>
<dbReference type="GO" id="GO:0003989">
    <property type="term" value="F:acetyl-CoA carboxylase activity"/>
    <property type="evidence" value="ECO:0007669"/>
    <property type="project" value="InterPro"/>
</dbReference>
<comment type="caution">
    <text evidence="9">The sequence shown here is derived from an EMBL/GenBank/DDBJ whole genome shotgun (WGS) entry which is preliminary data.</text>
</comment>
<dbReference type="PANTHER" id="PTHR45266">
    <property type="entry name" value="OXALOACETATE DECARBOXYLASE ALPHA CHAIN"/>
    <property type="match status" value="1"/>
</dbReference>
<feature type="domain" description="Lipoyl-binding" evidence="8">
    <location>
        <begin position="83"/>
        <end position="159"/>
    </location>
</feature>
<evidence type="ECO:0000256" key="7">
    <source>
        <dbReference type="ARBA" id="ARBA00023267"/>
    </source>
</evidence>
<dbReference type="InterPro" id="IPR001882">
    <property type="entry name" value="Biotin_BS"/>
</dbReference>
<dbReference type="InterPro" id="IPR000089">
    <property type="entry name" value="Biotin_lipoyl"/>
</dbReference>
<evidence type="ECO:0000259" key="8">
    <source>
        <dbReference type="PROSITE" id="PS50968"/>
    </source>
</evidence>
<keyword evidence="3" id="KW-0444">Lipid biosynthesis</keyword>
<dbReference type="InterPro" id="IPR001249">
    <property type="entry name" value="AcCoA_biotinCC"/>
</dbReference>
<dbReference type="CDD" id="cd06850">
    <property type="entry name" value="biotinyl_domain"/>
    <property type="match status" value="1"/>
</dbReference>
<keyword evidence="6" id="KW-0275">Fatty acid biosynthesis</keyword>
<protein>
    <recommendedName>
        <fullName evidence="2">Biotin carboxyl carrier protein of acetyl-CoA carboxylase</fullName>
    </recommendedName>
</protein>
<dbReference type="Pfam" id="PF00364">
    <property type="entry name" value="Biotin_lipoyl"/>
    <property type="match status" value="1"/>
</dbReference>
<dbReference type="EMBL" id="MLJW01003528">
    <property type="protein sequence ID" value="OIQ71864.1"/>
    <property type="molecule type" value="Genomic_DNA"/>
</dbReference>
<evidence type="ECO:0000256" key="3">
    <source>
        <dbReference type="ARBA" id="ARBA00022516"/>
    </source>
</evidence>
<sequence length="159" mass="16589">MARQPDDKAAAKFTSSDSALIRELALLLDETSLTEIEIERAGLRVRVGRNVSIAASIPANVQAPTSALPSPAPAAAADIAKHPGVVPSPMVGTAYWASEPGAKPFIEVGAKVSVGQTLLIIEAMKTMNQIPSPRAGTVTQILVEDGQPVEFGEPLVIIE</sequence>
<dbReference type="InterPro" id="IPR050709">
    <property type="entry name" value="Biotin_Carboxyl_Carrier/Decarb"/>
</dbReference>
<dbReference type="PRINTS" id="PR01071">
    <property type="entry name" value="ACOABIOTINCC"/>
</dbReference>